<gene>
    <name evidence="6" type="ORF">NE695_00325</name>
</gene>
<feature type="transmembrane region" description="Helical" evidence="4">
    <location>
        <begin position="295"/>
        <end position="317"/>
    </location>
</feature>
<dbReference type="GeneID" id="90532356"/>
<keyword evidence="1" id="KW-0805">Transcription regulation</keyword>
<comment type="caution">
    <text evidence="6">The sequence shown here is derived from an EMBL/GenBank/DDBJ whole genome shotgun (WGS) entry which is preliminary data.</text>
</comment>
<organism evidence="6 7">
    <name type="scientific">Neglectibacter timonensis</name>
    <dbReference type="NCBI Taxonomy" id="1776382"/>
    <lineage>
        <taxon>Bacteria</taxon>
        <taxon>Bacillati</taxon>
        <taxon>Bacillota</taxon>
        <taxon>Clostridia</taxon>
        <taxon>Eubacteriales</taxon>
        <taxon>Oscillospiraceae</taxon>
        <taxon>Neglectibacter</taxon>
    </lineage>
</organism>
<dbReference type="SMART" id="SM00342">
    <property type="entry name" value="HTH_ARAC"/>
    <property type="match status" value="1"/>
</dbReference>
<feature type="domain" description="HTH araC/xylS-type" evidence="5">
    <location>
        <begin position="659"/>
        <end position="758"/>
    </location>
</feature>
<reference evidence="6 7" key="1">
    <citation type="submission" date="2022-06" db="EMBL/GenBank/DDBJ databases">
        <title>Isolation of gut microbiota from human fecal samples.</title>
        <authorList>
            <person name="Pamer E.G."/>
            <person name="Barat B."/>
            <person name="Waligurski E."/>
            <person name="Medina S."/>
            <person name="Paddock L."/>
            <person name="Mostad J."/>
        </authorList>
    </citation>
    <scope>NUCLEOTIDE SEQUENCE [LARGE SCALE GENOMIC DNA]</scope>
    <source>
        <strain evidence="6 7">DFI.9.73</strain>
    </source>
</reference>
<keyword evidence="3" id="KW-0804">Transcription</keyword>
<dbReference type="RefSeq" id="WP_066863696.1">
    <property type="nucleotide sequence ID" value="NZ_CABKVV010000013.1"/>
</dbReference>
<evidence type="ECO:0000313" key="6">
    <source>
        <dbReference type="EMBL" id="MCQ4838356.1"/>
    </source>
</evidence>
<dbReference type="EMBL" id="JANFZH010000001">
    <property type="protein sequence ID" value="MCQ4838356.1"/>
    <property type="molecule type" value="Genomic_DNA"/>
</dbReference>
<dbReference type="PANTHER" id="PTHR43280:SF2">
    <property type="entry name" value="HTH-TYPE TRANSCRIPTIONAL REGULATOR EXSA"/>
    <property type="match status" value="1"/>
</dbReference>
<evidence type="ECO:0000256" key="1">
    <source>
        <dbReference type="ARBA" id="ARBA00023015"/>
    </source>
</evidence>
<protein>
    <submittedName>
        <fullName evidence="6">AraC family transcriptional regulator</fullName>
    </submittedName>
</protein>
<sequence length="773" mass="87911">MKKEKAKRYYLTKMLTSYILIVFILLICAFSSFFYFTIRTKTAEIEKSSQKAMEQIGFTAKILYDQVSQVGAGLLSDLSVERFFSLSVSEPVFEYSLYNKMRTLRVSYPFIHSILLYRQESQKLLSDVYGGTLSDDSDFLREMDEAVSKHAGFAQMNLTALSTTEIKRKDGVLAFFFYPFQEMSANSSRAIVVFVKEEYFIELINSISISPINQVVLLDSSGNGILSTDPSILSDEWDLSFFQENLLSSSDESGRMRRTLDGKSYNITYSKTDILGWTFLSISNPENDLNSLQQLLVLLSFTSFLLLILGVVTTVIVTRQMYSPVESLMEQAMHIAPPSSESPAYLNEYDLIRRSLNTLSKHSRDMENQYKIAEPFLQEALIQKILTGTYSEGEWDAVRQLDLCRFPFHCVILVKLDRYFLLAGDSERRTADILTYAIENMLLEVLGKNGKSVLIIKKPGELTLLLSYRERIQGGSVEKEIQNIQTIFHENFLQTFTAVIGPEKGFSEVYQSQEAALSFLEYRFVLDNGSLITGPLVQELSAAFERRENPVVSAEGIFAKLRTEQEFLEDLSRFLTSLKQNAPGAALTELKTFLFRFQDALPLGDLMAAKEDACFALLFDVPEELESLQNVFEQLKRLADWLQVRWVQKANSKNRETVDSVKQYIVSHYSEPELSTEWIAEEMKLSPGYLRKLFRASEGTGISEFIMDTRLNAARDLLLSTSLTATAICEKIGIYSNTYFSTLFKKRFGTTPILYRQSILSAQADLESKRPGS</sequence>
<evidence type="ECO:0000259" key="5">
    <source>
        <dbReference type="PROSITE" id="PS01124"/>
    </source>
</evidence>
<dbReference type="InterPro" id="IPR009057">
    <property type="entry name" value="Homeodomain-like_sf"/>
</dbReference>
<keyword evidence="7" id="KW-1185">Reference proteome</keyword>
<dbReference type="Pfam" id="PF12833">
    <property type="entry name" value="HTH_18"/>
    <property type="match status" value="1"/>
</dbReference>
<dbReference type="InterPro" id="IPR018060">
    <property type="entry name" value="HTH_AraC"/>
</dbReference>
<keyword evidence="4" id="KW-0812">Transmembrane</keyword>
<dbReference type="SUPFAM" id="SSF46689">
    <property type="entry name" value="Homeodomain-like"/>
    <property type="match status" value="1"/>
</dbReference>
<dbReference type="Proteomes" id="UP001524473">
    <property type="component" value="Unassembled WGS sequence"/>
</dbReference>
<feature type="transmembrane region" description="Helical" evidence="4">
    <location>
        <begin position="15"/>
        <end position="38"/>
    </location>
</feature>
<keyword evidence="4" id="KW-1133">Transmembrane helix</keyword>
<evidence type="ECO:0000256" key="2">
    <source>
        <dbReference type="ARBA" id="ARBA00023125"/>
    </source>
</evidence>
<accession>A0ABT1RUL9</accession>
<evidence type="ECO:0000313" key="7">
    <source>
        <dbReference type="Proteomes" id="UP001524473"/>
    </source>
</evidence>
<name>A0ABT1RUL9_9FIRM</name>
<evidence type="ECO:0000256" key="4">
    <source>
        <dbReference type="SAM" id="Phobius"/>
    </source>
</evidence>
<dbReference type="PROSITE" id="PS01124">
    <property type="entry name" value="HTH_ARAC_FAMILY_2"/>
    <property type="match status" value="1"/>
</dbReference>
<dbReference type="Gene3D" id="1.10.10.60">
    <property type="entry name" value="Homeodomain-like"/>
    <property type="match status" value="2"/>
</dbReference>
<dbReference type="PANTHER" id="PTHR43280">
    <property type="entry name" value="ARAC-FAMILY TRANSCRIPTIONAL REGULATOR"/>
    <property type="match status" value="1"/>
</dbReference>
<evidence type="ECO:0000256" key="3">
    <source>
        <dbReference type="ARBA" id="ARBA00023163"/>
    </source>
</evidence>
<keyword evidence="4" id="KW-0472">Membrane</keyword>
<proteinExistence type="predicted"/>
<keyword evidence="2" id="KW-0238">DNA-binding</keyword>